<dbReference type="EMBL" id="LAZR01002637">
    <property type="protein sequence ID" value="KKN27433.1"/>
    <property type="molecule type" value="Genomic_DNA"/>
</dbReference>
<gene>
    <name evidence="2" type="ORF">LCGC14_0864480</name>
</gene>
<feature type="non-terminal residue" evidence="2">
    <location>
        <position position="1"/>
    </location>
</feature>
<sequence>KLKIQANMESSMKKIDTSTQLGHEKLDEQKTKGAQKHQIDTAKLGLEERRQELDFIVRSNQVNAQRQQQKTNAA</sequence>
<feature type="compositionally biased region" description="Basic and acidic residues" evidence="1">
    <location>
        <begin position="11"/>
        <end position="39"/>
    </location>
</feature>
<accession>A0A0F9SDG7</accession>
<reference evidence="2" key="1">
    <citation type="journal article" date="2015" name="Nature">
        <title>Complex archaea that bridge the gap between prokaryotes and eukaryotes.</title>
        <authorList>
            <person name="Spang A."/>
            <person name="Saw J.H."/>
            <person name="Jorgensen S.L."/>
            <person name="Zaremba-Niedzwiedzka K."/>
            <person name="Martijn J."/>
            <person name="Lind A.E."/>
            <person name="van Eijk R."/>
            <person name="Schleper C."/>
            <person name="Guy L."/>
            <person name="Ettema T.J."/>
        </authorList>
    </citation>
    <scope>NUCLEOTIDE SEQUENCE</scope>
</reference>
<name>A0A0F9SDG7_9ZZZZ</name>
<feature type="region of interest" description="Disordered" evidence="1">
    <location>
        <begin position="1"/>
        <end position="39"/>
    </location>
</feature>
<comment type="caution">
    <text evidence="2">The sequence shown here is derived from an EMBL/GenBank/DDBJ whole genome shotgun (WGS) entry which is preliminary data.</text>
</comment>
<evidence type="ECO:0000256" key="1">
    <source>
        <dbReference type="SAM" id="MobiDB-lite"/>
    </source>
</evidence>
<dbReference type="AlphaFoldDB" id="A0A0F9SDG7"/>
<proteinExistence type="predicted"/>
<organism evidence="2">
    <name type="scientific">marine sediment metagenome</name>
    <dbReference type="NCBI Taxonomy" id="412755"/>
    <lineage>
        <taxon>unclassified sequences</taxon>
        <taxon>metagenomes</taxon>
        <taxon>ecological metagenomes</taxon>
    </lineage>
</organism>
<protein>
    <submittedName>
        <fullName evidence="2">Uncharacterized protein</fullName>
    </submittedName>
</protein>
<evidence type="ECO:0000313" key="2">
    <source>
        <dbReference type="EMBL" id="KKN27433.1"/>
    </source>
</evidence>